<dbReference type="Pfam" id="PF07728">
    <property type="entry name" value="AAA_5"/>
    <property type="match status" value="1"/>
</dbReference>
<dbReference type="EMBL" id="BAABGM010000011">
    <property type="protein sequence ID" value="GAA4404912.1"/>
    <property type="molecule type" value="Genomic_DNA"/>
</dbReference>
<dbReference type="InterPro" id="IPR027417">
    <property type="entry name" value="P-loop_NTPase"/>
</dbReference>
<name>A0ABP8KF00_9MICO</name>
<proteinExistence type="predicted"/>
<evidence type="ECO:0000313" key="2">
    <source>
        <dbReference type="EMBL" id="GAA4404912.1"/>
    </source>
</evidence>
<evidence type="ECO:0000313" key="3">
    <source>
        <dbReference type="Proteomes" id="UP001500945"/>
    </source>
</evidence>
<dbReference type="RefSeq" id="WP_345204856.1">
    <property type="nucleotide sequence ID" value="NZ_BAABGM010000011.1"/>
</dbReference>
<dbReference type="Gene3D" id="3.40.50.300">
    <property type="entry name" value="P-loop containing nucleotide triphosphate hydrolases"/>
    <property type="match status" value="1"/>
</dbReference>
<comment type="caution">
    <text evidence="2">The sequence shown here is derived from an EMBL/GenBank/DDBJ whole genome shotgun (WGS) entry which is preliminary data.</text>
</comment>
<reference evidence="3" key="1">
    <citation type="journal article" date="2019" name="Int. J. Syst. Evol. Microbiol.">
        <title>The Global Catalogue of Microorganisms (GCM) 10K type strain sequencing project: providing services to taxonomists for standard genome sequencing and annotation.</title>
        <authorList>
            <consortium name="The Broad Institute Genomics Platform"/>
            <consortium name="The Broad Institute Genome Sequencing Center for Infectious Disease"/>
            <person name="Wu L."/>
            <person name="Ma J."/>
        </authorList>
    </citation>
    <scope>NUCLEOTIDE SEQUENCE [LARGE SCALE GENOMIC DNA]</scope>
    <source>
        <strain evidence="3">JCM 17809</strain>
    </source>
</reference>
<sequence>MAVTSRVDYEHTLQALGICVSARVPVLLWGNPGEGKTAAVESARSLGWHVETVIITHSEPSDFAGLPVVGPDGTVSLAPPAWARRLVAAGRPSIAFFDEFSTASPSLQAAALRPLTHYEVGALQLPETVAFVAAANPSDVAAAGWELAAPTTSRFIHLDWALPLEVYSDGLVSGRWPSLPVHEVPLGYDRRLADELVLVAGFLRARESQLSVIPKDAGARGRAFPTPRTWSYAARLVAFAKSLGVSPQVHRLLVAGAVGDAVAHEYLTWSAAQDLPDPEVLLGDVEAASFAGMRADRVFVTLQSVHAAVSRDTTPDRWVAAVRLCARAAQQASLDPAVPVVRSLLRPEVRPEGTPMPADISVFAPALALAGLLPTAR</sequence>
<accession>A0ABP8KF00</accession>
<evidence type="ECO:0000259" key="1">
    <source>
        <dbReference type="Pfam" id="PF07728"/>
    </source>
</evidence>
<organism evidence="2 3">
    <name type="scientific">Fodinibacter luteus</name>
    <dbReference type="NCBI Taxonomy" id="552064"/>
    <lineage>
        <taxon>Bacteria</taxon>
        <taxon>Bacillati</taxon>
        <taxon>Actinomycetota</taxon>
        <taxon>Actinomycetes</taxon>
        <taxon>Micrococcales</taxon>
        <taxon>Intrasporangiaceae</taxon>
        <taxon>Fodinibacter (ex Wang et al. 2009)</taxon>
    </lineage>
</organism>
<feature type="domain" description="ATPase dynein-related AAA" evidence="1">
    <location>
        <begin position="25"/>
        <end position="155"/>
    </location>
</feature>
<keyword evidence="3" id="KW-1185">Reference proteome</keyword>
<dbReference type="Proteomes" id="UP001500945">
    <property type="component" value="Unassembled WGS sequence"/>
</dbReference>
<protein>
    <submittedName>
        <fullName evidence="2">MoxR family ATPase</fullName>
    </submittedName>
</protein>
<dbReference type="InterPro" id="IPR011704">
    <property type="entry name" value="ATPase_dyneun-rel_AAA"/>
</dbReference>
<dbReference type="SUPFAM" id="SSF52540">
    <property type="entry name" value="P-loop containing nucleoside triphosphate hydrolases"/>
    <property type="match status" value="1"/>
</dbReference>
<gene>
    <name evidence="2" type="ORF">GCM10023168_18110</name>
</gene>